<keyword evidence="1" id="KW-0472">Membrane</keyword>
<reference evidence="3 4" key="1">
    <citation type="submission" date="2020-08" db="EMBL/GenBank/DDBJ databases">
        <title>Sequencing the genomes of 1000 actinobacteria strains.</title>
        <authorList>
            <person name="Klenk H.-P."/>
        </authorList>
    </citation>
    <scope>NUCLEOTIDE SEQUENCE [LARGE SCALE GENOMIC DNA]</scope>
    <source>
        <strain evidence="3 4">DSM 105498</strain>
    </source>
</reference>
<evidence type="ECO:0000259" key="2">
    <source>
        <dbReference type="Pfam" id="PF12555"/>
    </source>
</evidence>
<accession>A0A7W4W045</accession>
<dbReference type="InterPro" id="IPR022215">
    <property type="entry name" value="SteA-like_C"/>
</dbReference>
<proteinExistence type="predicted"/>
<feature type="domain" description="SteA-like C-terminal" evidence="2">
    <location>
        <begin position="306"/>
        <end position="355"/>
    </location>
</feature>
<name>A0A7W4W045_9ACTN</name>
<dbReference type="Proteomes" id="UP000589626">
    <property type="component" value="Unassembled WGS sequence"/>
</dbReference>
<keyword evidence="1" id="KW-1133">Transmembrane helix</keyword>
<feature type="transmembrane region" description="Helical" evidence="1">
    <location>
        <begin position="20"/>
        <end position="40"/>
    </location>
</feature>
<dbReference type="Pfam" id="PF12555">
    <property type="entry name" value="SteA-like_C"/>
    <property type="match status" value="1"/>
</dbReference>
<evidence type="ECO:0000313" key="4">
    <source>
        <dbReference type="Proteomes" id="UP000589626"/>
    </source>
</evidence>
<sequence>MPRLRPGDIAVLDHLDMDRASAQALVASGAIAVVDAAAIISGRYPNLGPRTLAEAGLVVVDGIGAAGLAAIRDGAEIALDGGRVLVDAVMVADGRPLDRDAVEAEMERARSGLASQLAALAHGSTELLRHEEDLLLHGVGVPRLATRVAGRPVLVVARDHEHTDEFTGVRTFLREQHPVVVGVGGAADALRADGVRCEVVVVDEADELPTAQTLRAAGDVVVRTAGDARGVVEQLERLGVRSSVVRTSTAPEDVALVVADAAEPSVIVGVGLRATLEDLLDGGRPGAAGAVLTRLKVGPRLVEATAVPHLYSGRVRPWHLLLVMLAGLAALAAALSVTPVGQEWADSISDIFQGLFS</sequence>
<organism evidence="3 4">
    <name type="scientific">Nocardioides soli</name>
    <dbReference type="NCBI Taxonomy" id="1036020"/>
    <lineage>
        <taxon>Bacteria</taxon>
        <taxon>Bacillati</taxon>
        <taxon>Actinomycetota</taxon>
        <taxon>Actinomycetes</taxon>
        <taxon>Propionibacteriales</taxon>
        <taxon>Nocardioidaceae</taxon>
        <taxon>Nocardioides</taxon>
    </lineage>
</organism>
<dbReference type="AlphaFoldDB" id="A0A7W4W045"/>
<dbReference type="InterPro" id="IPR047795">
    <property type="entry name" value="Put_SteA-like"/>
</dbReference>
<keyword evidence="4" id="KW-1185">Reference proteome</keyword>
<protein>
    <submittedName>
        <fullName evidence="3">Putative membrane-anchored protein</fullName>
    </submittedName>
</protein>
<keyword evidence="1" id="KW-0812">Transmembrane</keyword>
<evidence type="ECO:0000313" key="3">
    <source>
        <dbReference type="EMBL" id="MBB3044474.1"/>
    </source>
</evidence>
<gene>
    <name evidence="3" type="ORF">FHU40_004311</name>
</gene>
<comment type="caution">
    <text evidence="3">The sequence shown here is derived from an EMBL/GenBank/DDBJ whole genome shotgun (WGS) entry which is preliminary data.</text>
</comment>
<dbReference type="EMBL" id="JACHWR010000003">
    <property type="protein sequence ID" value="MBB3044474.1"/>
    <property type="molecule type" value="Genomic_DNA"/>
</dbReference>
<evidence type="ECO:0000256" key="1">
    <source>
        <dbReference type="SAM" id="Phobius"/>
    </source>
</evidence>
<feature type="transmembrane region" description="Helical" evidence="1">
    <location>
        <begin position="318"/>
        <end position="337"/>
    </location>
</feature>
<dbReference type="NCBIfam" id="NF040608">
    <property type="entry name" value="division_SteA"/>
    <property type="match status" value="1"/>
</dbReference>